<keyword evidence="1" id="KW-0175">Coiled coil</keyword>
<dbReference type="RefSeq" id="WP_162534229.1">
    <property type="nucleotide sequence ID" value="NZ_CP029619.1"/>
</dbReference>
<accession>A0A2Z3LIA0</accession>
<proteinExistence type="predicted"/>
<feature type="coiled-coil region" evidence="1">
    <location>
        <begin position="247"/>
        <end position="331"/>
    </location>
</feature>
<organism evidence="3 4">
    <name type="scientific">Candidatus Cardinium hertigii</name>
    <dbReference type="NCBI Taxonomy" id="247481"/>
    <lineage>
        <taxon>Bacteria</taxon>
        <taxon>Pseudomonadati</taxon>
        <taxon>Bacteroidota</taxon>
        <taxon>Cytophagia</taxon>
        <taxon>Cytophagales</taxon>
        <taxon>Amoebophilaceae</taxon>
        <taxon>Candidatus Cardinium</taxon>
    </lineage>
</organism>
<feature type="region of interest" description="Disordered" evidence="2">
    <location>
        <begin position="390"/>
        <end position="438"/>
    </location>
</feature>
<reference evidence="3 4" key="1">
    <citation type="submission" date="2018-05" db="EMBL/GenBank/DDBJ databases">
        <title>Candidatus Cardinium hertigii Genome Assembly.</title>
        <authorList>
            <person name="Showmaker K.C."/>
            <person name="Walden K.O."/>
            <person name="Fields C.J."/>
            <person name="Lambert K.N."/>
            <person name="Hudson M.E."/>
        </authorList>
    </citation>
    <scope>NUCLEOTIDE SEQUENCE [LARGE SCALE GENOMIC DNA]</scope>
    <source>
        <strain evidence="4">cHgTN10</strain>
    </source>
</reference>
<protein>
    <submittedName>
        <fullName evidence="3">Uncharacterized protein</fullName>
    </submittedName>
</protein>
<sequence>MKRRMIQLGRYGVCYFFMLCSIGCSRLSDQLKAEKRKHTAFTAASSNAVSRSGRQRDSNRTAIFTWGTFLRVLMLGSVLQPTGPTTTYGQNSIRDLNLQSDEAALQALYTLFNTEKNRLGNNGENLNMVLWYINMKKEFIKVQDNLQYCVTNEDNDCSISLHDKVYTIYKTVKSTCPEGQSCLSSPSTITPSTTPCPLQRDCMQEAKDLLQGFQSQPNSTVSQEIYFTLNNQHNDCLTDKGILLANQTNLNTIIKSKDNEIRNLKKEKNSLEKKLIEAKKNQTELESKYDNLGLTNIDTLNNTLTEARKNQTRLEKEKERYQTNLIQYAENNVIENKQCKRYQEDKQTAESIVKQCNDLNIPLKDIFSLYAKVCSEEFEKEKQAIERRCAKEGTDRKKRSVSLYMDGQKAESSAQSNRPTQGQSRRGNPLLSKKQSHR</sequence>
<gene>
    <name evidence="3" type="ORF">DK880_00958</name>
</gene>
<feature type="compositionally biased region" description="Polar residues" evidence="2">
    <location>
        <begin position="410"/>
        <end position="426"/>
    </location>
</feature>
<evidence type="ECO:0000313" key="3">
    <source>
        <dbReference type="EMBL" id="AWN82255.1"/>
    </source>
</evidence>
<dbReference type="AlphaFoldDB" id="A0A2Z3LIA0"/>
<name>A0A2Z3LIA0_9BACT</name>
<keyword evidence="4" id="KW-1185">Reference proteome</keyword>
<dbReference type="EMBL" id="CP029619">
    <property type="protein sequence ID" value="AWN82255.1"/>
    <property type="molecule type" value="Genomic_DNA"/>
</dbReference>
<evidence type="ECO:0000256" key="1">
    <source>
        <dbReference type="SAM" id="Coils"/>
    </source>
</evidence>
<dbReference type="Proteomes" id="UP000245872">
    <property type="component" value="Chromosome"/>
</dbReference>
<evidence type="ECO:0000313" key="4">
    <source>
        <dbReference type="Proteomes" id="UP000245872"/>
    </source>
</evidence>
<evidence type="ECO:0000256" key="2">
    <source>
        <dbReference type="SAM" id="MobiDB-lite"/>
    </source>
</evidence>
<dbReference type="KEGG" id="cher:DK880_00958"/>